<dbReference type="EMBL" id="BTSY01000005">
    <property type="protein sequence ID" value="GMT27984.1"/>
    <property type="molecule type" value="Genomic_DNA"/>
</dbReference>
<feature type="non-terminal residue" evidence="2">
    <location>
        <position position="1"/>
    </location>
</feature>
<feature type="domain" description="BTB" evidence="1">
    <location>
        <begin position="138"/>
        <end position="201"/>
    </location>
</feature>
<protein>
    <recommendedName>
        <fullName evidence="1">BTB domain-containing protein</fullName>
    </recommendedName>
</protein>
<comment type="caution">
    <text evidence="2">The sequence shown here is derived from an EMBL/GenBank/DDBJ whole genome shotgun (WGS) entry which is preliminary data.</text>
</comment>
<dbReference type="Pfam" id="PF00651">
    <property type="entry name" value="BTB"/>
    <property type="match status" value="1"/>
</dbReference>
<dbReference type="Proteomes" id="UP001432322">
    <property type="component" value="Unassembled WGS sequence"/>
</dbReference>
<accession>A0AAV5WDU4</accession>
<proteinExistence type="predicted"/>
<dbReference type="AlphaFoldDB" id="A0AAV5WDU4"/>
<sequence>DTVEFTTKYGTKCTETVDIDVHSDDFAEMIVNYNPFRIATIVADGVEFDVDLVYDGYGSFYVNLFCNQHGEFPDWACEYEAEMRLDMRTCNGVAMHATTANAKNVGHSLFIMKFAGRNISSARFTIAIEMKKWISIKNDAILHVEGMEIPVSRALFSNHSKFFEHILSNEEKDKFYLPGVPISDIITFIRLIYPSEMIQDQKKVINSPQKLVRLLQFADRFMSESMKEVAIKYLMEEDGYSVKMEPLHRLMVADNYHLVDARRMIMHFITPTDFKKIIASGTVGQFSLFLQDKIREFINNGMDCIASSSRIIPRPPGFITHSAPFYENDDSPDDEMIVQEDVVV</sequence>
<evidence type="ECO:0000313" key="2">
    <source>
        <dbReference type="EMBL" id="GMT27984.1"/>
    </source>
</evidence>
<reference evidence="2" key="1">
    <citation type="submission" date="2023-10" db="EMBL/GenBank/DDBJ databases">
        <title>Genome assembly of Pristionchus species.</title>
        <authorList>
            <person name="Yoshida K."/>
            <person name="Sommer R.J."/>
        </authorList>
    </citation>
    <scope>NUCLEOTIDE SEQUENCE</scope>
    <source>
        <strain evidence="2">RS5133</strain>
    </source>
</reference>
<organism evidence="2 3">
    <name type="scientific">Pristionchus fissidentatus</name>
    <dbReference type="NCBI Taxonomy" id="1538716"/>
    <lineage>
        <taxon>Eukaryota</taxon>
        <taxon>Metazoa</taxon>
        <taxon>Ecdysozoa</taxon>
        <taxon>Nematoda</taxon>
        <taxon>Chromadorea</taxon>
        <taxon>Rhabditida</taxon>
        <taxon>Rhabditina</taxon>
        <taxon>Diplogasteromorpha</taxon>
        <taxon>Diplogasteroidea</taxon>
        <taxon>Neodiplogasteridae</taxon>
        <taxon>Pristionchus</taxon>
    </lineage>
</organism>
<dbReference type="SMART" id="SM00225">
    <property type="entry name" value="BTB"/>
    <property type="match status" value="1"/>
</dbReference>
<dbReference type="PANTHER" id="PTHR22744:SF14">
    <property type="entry name" value="BTB DOMAIN-CONTAINING PROTEIN-RELATED"/>
    <property type="match status" value="1"/>
</dbReference>
<dbReference type="InterPro" id="IPR000210">
    <property type="entry name" value="BTB/POZ_dom"/>
</dbReference>
<evidence type="ECO:0000259" key="1">
    <source>
        <dbReference type="PROSITE" id="PS50097"/>
    </source>
</evidence>
<dbReference type="InterPro" id="IPR011333">
    <property type="entry name" value="SKP1/BTB/POZ_sf"/>
</dbReference>
<evidence type="ECO:0000313" key="3">
    <source>
        <dbReference type="Proteomes" id="UP001432322"/>
    </source>
</evidence>
<gene>
    <name evidence="2" type="ORF">PFISCL1PPCAC_19281</name>
</gene>
<keyword evidence="3" id="KW-1185">Reference proteome</keyword>
<dbReference type="Gene3D" id="3.30.710.10">
    <property type="entry name" value="Potassium Channel Kv1.1, Chain A"/>
    <property type="match status" value="1"/>
</dbReference>
<dbReference type="PROSITE" id="PS50097">
    <property type="entry name" value="BTB"/>
    <property type="match status" value="1"/>
</dbReference>
<dbReference type="PANTHER" id="PTHR22744">
    <property type="entry name" value="HELIX LOOP HELIX PROTEIN 21-RELATED"/>
    <property type="match status" value="1"/>
</dbReference>
<name>A0AAV5WDU4_9BILA</name>
<dbReference type="SUPFAM" id="SSF54695">
    <property type="entry name" value="POZ domain"/>
    <property type="match status" value="1"/>
</dbReference>